<dbReference type="GO" id="GO:0005886">
    <property type="term" value="C:plasma membrane"/>
    <property type="evidence" value="ECO:0007669"/>
    <property type="project" value="TreeGrafter"/>
</dbReference>
<dbReference type="STRING" id="67767.A0A0J7K6V8"/>
<dbReference type="InterPro" id="IPR001245">
    <property type="entry name" value="Ser-Thr/Tyr_kinase_cat_dom"/>
</dbReference>
<evidence type="ECO:0000256" key="6">
    <source>
        <dbReference type="ARBA" id="ARBA00022840"/>
    </source>
</evidence>
<dbReference type="GO" id="GO:0007169">
    <property type="term" value="P:cell surface receptor protein tyrosine kinase signaling pathway"/>
    <property type="evidence" value="ECO:0007669"/>
    <property type="project" value="InterPro"/>
</dbReference>
<keyword evidence="7" id="KW-0829">Tyrosine-protein kinase</keyword>
<keyword evidence="2" id="KW-0597">Phosphoprotein</keyword>
<dbReference type="Gene3D" id="3.30.200.20">
    <property type="entry name" value="Phosphorylase Kinase, domain 1"/>
    <property type="match status" value="1"/>
</dbReference>
<evidence type="ECO:0000259" key="9">
    <source>
        <dbReference type="PROSITE" id="PS50011"/>
    </source>
</evidence>
<proteinExistence type="predicted"/>
<keyword evidence="11" id="KW-1185">Reference proteome</keyword>
<dbReference type="PANTHER" id="PTHR24416:SF527">
    <property type="entry name" value="PROTO-ONCOGENE TYROSINE-PROTEIN KINASE ROS"/>
    <property type="match status" value="1"/>
</dbReference>
<evidence type="ECO:0000256" key="4">
    <source>
        <dbReference type="ARBA" id="ARBA00022741"/>
    </source>
</evidence>
<feature type="non-terminal residue" evidence="10">
    <location>
        <position position="1"/>
    </location>
</feature>
<organism evidence="10 11">
    <name type="scientific">Lasius niger</name>
    <name type="common">Black garden ant</name>
    <dbReference type="NCBI Taxonomy" id="67767"/>
    <lineage>
        <taxon>Eukaryota</taxon>
        <taxon>Metazoa</taxon>
        <taxon>Ecdysozoa</taxon>
        <taxon>Arthropoda</taxon>
        <taxon>Hexapoda</taxon>
        <taxon>Insecta</taxon>
        <taxon>Pterygota</taxon>
        <taxon>Neoptera</taxon>
        <taxon>Endopterygota</taxon>
        <taxon>Hymenoptera</taxon>
        <taxon>Apocrita</taxon>
        <taxon>Aculeata</taxon>
        <taxon>Formicoidea</taxon>
        <taxon>Formicidae</taxon>
        <taxon>Formicinae</taxon>
        <taxon>Lasius</taxon>
        <taxon>Lasius</taxon>
    </lineage>
</organism>
<dbReference type="PROSITE" id="PS00239">
    <property type="entry name" value="RECEPTOR_TYR_KIN_II"/>
    <property type="match status" value="1"/>
</dbReference>
<dbReference type="PRINTS" id="PR00109">
    <property type="entry name" value="TYRKINASE"/>
</dbReference>
<feature type="domain" description="Protein kinase" evidence="9">
    <location>
        <begin position="1"/>
        <end position="198"/>
    </location>
</feature>
<dbReference type="GO" id="GO:0005524">
    <property type="term" value="F:ATP binding"/>
    <property type="evidence" value="ECO:0007669"/>
    <property type="project" value="UniProtKB-KW"/>
</dbReference>
<dbReference type="EMBL" id="LBMM01012778">
    <property type="protein sequence ID" value="KMQ85999.1"/>
    <property type="molecule type" value="Genomic_DNA"/>
</dbReference>
<accession>A0A0J7K6V8</accession>
<evidence type="ECO:0000313" key="11">
    <source>
        <dbReference type="Proteomes" id="UP000036403"/>
    </source>
</evidence>
<dbReference type="PaxDb" id="67767-A0A0J7K6V8"/>
<dbReference type="InterPro" id="IPR002011">
    <property type="entry name" value="Tyr_kinase_rcpt_2_CS"/>
</dbReference>
<dbReference type="SUPFAM" id="SSF56112">
    <property type="entry name" value="Protein kinase-like (PK-like)"/>
    <property type="match status" value="1"/>
</dbReference>
<gene>
    <name evidence="10" type="ORF">RF55_15161</name>
</gene>
<dbReference type="PROSITE" id="PS50011">
    <property type="entry name" value="PROTEIN_KINASE_DOM"/>
    <property type="match status" value="1"/>
</dbReference>
<evidence type="ECO:0000256" key="1">
    <source>
        <dbReference type="ARBA" id="ARBA00011902"/>
    </source>
</evidence>
<dbReference type="EC" id="2.7.10.1" evidence="1"/>
<evidence type="ECO:0000256" key="3">
    <source>
        <dbReference type="ARBA" id="ARBA00022679"/>
    </source>
</evidence>
<dbReference type="GO" id="GO:0043235">
    <property type="term" value="C:receptor complex"/>
    <property type="evidence" value="ECO:0007669"/>
    <property type="project" value="TreeGrafter"/>
</dbReference>
<reference evidence="10 11" key="1">
    <citation type="submission" date="2015-04" db="EMBL/GenBank/DDBJ databases">
        <title>Lasius niger genome sequencing.</title>
        <authorList>
            <person name="Konorov E.A."/>
            <person name="Nikitin M.A."/>
            <person name="Kirill M.V."/>
            <person name="Chang P."/>
        </authorList>
    </citation>
    <scope>NUCLEOTIDE SEQUENCE [LARGE SCALE GENOMIC DNA]</scope>
    <source>
        <tissue evidence="10">Whole</tissue>
    </source>
</reference>
<dbReference type="OrthoDB" id="65481at2759"/>
<evidence type="ECO:0000256" key="5">
    <source>
        <dbReference type="ARBA" id="ARBA00022777"/>
    </source>
</evidence>
<dbReference type="GO" id="GO:0032006">
    <property type="term" value="P:regulation of TOR signaling"/>
    <property type="evidence" value="ECO:0007669"/>
    <property type="project" value="TreeGrafter"/>
</dbReference>
<dbReference type="Pfam" id="PF07714">
    <property type="entry name" value="PK_Tyr_Ser-Thr"/>
    <property type="match status" value="2"/>
</dbReference>
<comment type="caution">
    <text evidence="10">The sequence shown here is derived from an EMBL/GenBank/DDBJ whole genome shotgun (WGS) entry which is preliminary data.</text>
</comment>
<evidence type="ECO:0000256" key="8">
    <source>
        <dbReference type="ARBA" id="ARBA00051243"/>
    </source>
</evidence>
<dbReference type="InterPro" id="IPR011009">
    <property type="entry name" value="Kinase-like_dom_sf"/>
</dbReference>
<keyword evidence="5 10" id="KW-0418">Kinase</keyword>
<keyword evidence="3" id="KW-0808">Transferase</keyword>
<evidence type="ECO:0000256" key="7">
    <source>
        <dbReference type="ARBA" id="ARBA00023137"/>
    </source>
</evidence>
<keyword evidence="4" id="KW-0547">Nucleotide-binding</keyword>
<dbReference type="AlphaFoldDB" id="A0A0J7K6V8"/>
<protein>
    <recommendedName>
        <fullName evidence="1">receptor protein-tyrosine kinase</fullName>
        <ecNumber evidence="1">2.7.10.1</ecNumber>
    </recommendedName>
</protein>
<dbReference type="Proteomes" id="UP000036403">
    <property type="component" value="Unassembled WGS sequence"/>
</dbReference>
<sequence>VFEGTVKDLEGLDTTPVAIKMLRKNASPQEKEKFLQEAELMSHFRHKHVLKLLGICLEVDSSLIILELMDAVSAKNRENRIVKIGDFGLARDIYKDDYYRIEGKDGLLPVRWMAPESLMYRTFTSQSDVWAFGVLMWEITSLGEHPYAAKNNSEVLQYVSSAFWADRRYWKNIRNTAQHSSERLTAKDAPNDVTESLT</sequence>
<keyword evidence="6" id="KW-0067">ATP-binding</keyword>
<dbReference type="PANTHER" id="PTHR24416">
    <property type="entry name" value="TYROSINE-PROTEIN KINASE RECEPTOR"/>
    <property type="match status" value="1"/>
</dbReference>
<dbReference type="Gene3D" id="1.10.510.10">
    <property type="entry name" value="Transferase(Phosphotransferase) domain 1"/>
    <property type="match status" value="1"/>
</dbReference>
<dbReference type="InterPro" id="IPR000719">
    <property type="entry name" value="Prot_kinase_dom"/>
</dbReference>
<evidence type="ECO:0000256" key="2">
    <source>
        <dbReference type="ARBA" id="ARBA00022553"/>
    </source>
</evidence>
<evidence type="ECO:0000313" key="10">
    <source>
        <dbReference type="EMBL" id="KMQ85999.1"/>
    </source>
</evidence>
<name>A0A0J7K6V8_LASNI</name>
<dbReference type="InterPro" id="IPR050122">
    <property type="entry name" value="RTK"/>
</dbReference>
<comment type="catalytic activity">
    <reaction evidence="8">
        <text>L-tyrosyl-[protein] + ATP = O-phospho-L-tyrosyl-[protein] + ADP + H(+)</text>
        <dbReference type="Rhea" id="RHEA:10596"/>
        <dbReference type="Rhea" id="RHEA-COMP:10136"/>
        <dbReference type="Rhea" id="RHEA-COMP:20101"/>
        <dbReference type="ChEBI" id="CHEBI:15378"/>
        <dbReference type="ChEBI" id="CHEBI:30616"/>
        <dbReference type="ChEBI" id="CHEBI:46858"/>
        <dbReference type="ChEBI" id="CHEBI:61978"/>
        <dbReference type="ChEBI" id="CHEBI:456216"/>
        <dbReference type="EC" id="2.7.10.1"/>
    </reaction>
</comment>
<dbReference type="GO" id="GO:0004714">
    <property type="term" value="F:transmembrane receptor protein tyrosine kinase activity"/>
    <property type="evidence" value="ECO:0007669"/>
    <property type="project" value="UniProtKB-EC"/>
</dbReference>